<feature type="compositionally biased region" description="Basic and acidic residues" evidence="2">
    <location>
        <begin position="152"/>
        <end position="166"/>
    </location>
</feature>
<evidence type="ECO:0000256" key="2">
    <source>
        <dbReference type="SAM" id="MobiDB-lite"/>
    </source>
</evidence>
<name>A0A7S4DFW5_9EUKA</name>
<evidence type="ECO:0000256" key="1">
    <source>
        <dbReference type="ARBA" id="ARBA00009207"/>
    </source>
</evidence>
<dbReference type="GO" id="GO:0005634">
    <property type="term" value="C:nucleus"/>
    <property type="evidence" value="ECO:0007669"/>
    <property type="project" value="TreeGrafter"/>
</dbReference>
<dbReference type="AlphaFoldDB" id="A0A7S4DFW5"/>
<dbReference type="Pfam" id="PF09184">
    <property type="entry name" value="PPP4R2"/>
    <property type="match status" value="1"/>
</dbReference>
<accession>A0A7S4DFW5</accession>
<feature type="compositionally biased region" description="Basic and acidic residues" evidence="2">
    <location>
        <begin position="175"/>
        <end position="187"/>
    </location>
</feature>
<gene>
    <name evidence="3" type="ORF">LGLO00237_LOCUS2621</name>
</gene>
<dbReference type="InterPro" id="IPR015267">
    <property type="entry name" value="PPP4R2"/>
</dbReference>
<evidence type="ECO:0000313" key="3">
    <source>
        <dbReference type="EMBL" id="CAE0647753.1"/>
    </source>
</evidence>
<dbReference type="PANTHER" id="PTHR16487">
    <property type="entry name" value="PPP4R2-RELATED PROTEIN"/>
    <property type="match status" value="1"/>
</dbReference>
<dbReference type="EMBL" id="HBIV01003774">
    <property type="protein sequence ID" value="CAE0647753.1"/>
    <property type="molecule type" value="Transcribed_RNA"/>
</dbReference>
<protein>
    <recommendedName>
        <fullName evidence="4">Serine/threonine-protein phosphatase 4 regulatory subunit 2</fullName>
    </recommendedName>
</protein>
<evidence type="ECO:0008006" key="4">
    <source>
        <dbReference type="Google" id="ProtNLM"/>
    </source>
</evidence>
<dbReference type="GO" id="GO:0019888">
    <property type="term" value="F:protein phosphatase regulator activity"/>
    <property type="evidence" value="ECO:0007669"/>
    <property type="project" value="InterPro"/>
</dbReference>
<sequence>MEGSSSGNENSIEKRQKILSAFVGNTDTKARRVTADLDEIIRDVAEIGASRYPWEHLKALLIQKLEEVIDAYRVKDSKTLEVDGEAFDTRYKRVLEFMTAFQSPPFTLQRMCELLHEPKRYYTNTEKFFLAFSKLVCGISYPAEDLEAIMRKESKTSDADPSKDDGMEVQMDSEPSVKKAGDKKEPGSADIVQSSMEAE</sequence>
<dbReference type="GO" id="GO:0005737">
    <property type="term" value="C:cytoplasm"/>
    <property type="evidence" value="ECO:0007669"/>
    <property type="project" value="TreeGrafter"/>
</dbReference>
<feature type="region of interest" description="Disordered" evidence="2">
    <location>
        <begin position="152"/>
        <end position="199"/>
    </location>
</feature>
<dbReference type="GO" id="GO:0030289">
    <property type="term" value="C:protein phosphatase 4 complex"/>
    <property type="evidence" value="ECO:0007669"/>
    <property type="project" value="InterPro"/>
</dbReference>
<comment type="similarity">
    <text evidence="1">Belongs to the PPP4R2 family.</text>
</comment>
<dbReference type="PANTHER" id="PTHR16487:SF0">
    <property type="entry name" value="PROTEIN PHOSPHATASE 4 REGULATORY SUBUNIT 2-RELATED"/>
    <property type="match status" value="1"/>
</dbReference>
<reference evidence="3" key="1">
    <citation type="submission" date="2021-01" db="EMBL/GenBank/DDBJ databases">
        <authorList>
            <person name="Corre E."/>
            <person name="Pelletier E."/>
            <person name="Niang G."/>
            <person name="Scheremetjew M."/>
            <person name="Finn R."/>
            <person name="Kale V."/>
            <person name="Holt S."/>
            <person name="Cochrane G."/>
            <person name="Meng A."/>
            <person name="Brown T."/>
            <person name="Cohen L."/>
        </authorList>
    </citation>
    <scope>NUCLEOTIDE SEQUENCE</scope>
    <source>
        <strain evidence="3">CCCM811</strain>
    </source>
</reference>
<organism evidence="3">
    <name type="scientific">Lotharella globosa</name>
    <dbReference type="NCBI Taxonomy" id="91324"/>
    <lineage>
        <taxon>Eukaryota</taxon>
        <taxon>Sar</taxon>
        <taxon>Rhizaria</taxon>
        <taxon>Cercozoa</taxon>
        <taxon>Chlorarachniophyceae</taxon>
        <taxon>Lotharella</taxon>
    </lineage>
</organism>
<proteinExistence type="inferred from homology"/>